<organism evidence="2 3">
    <name type="scientific">Liparis tanakae</name>
    <name type="common">Tanaka's snailfish</name>
    <dbReference type="NCBI Taxonomy" id="230148"/>
    <lineage>
        <taxon>Eukaryota</taxon>
        <taxon>Metazoa</taxon>
        <taxon>Chordata</taxon>
        <taxon>Craniata</taxon>
        <taxon>Vertebrata</taxon>
        <taxon>Euteleostomi</taxon>
        <taxon>Actinopterygii</taxon>
        <taxon>Neopterygii</taxon>
        <taxon>Teleostei</taxon>
        <taxon>Neoteleostei</taxon>
        <taxon>Acanthomorphata</taxon>
        <taxon>Eupercaria</taxon>
        <taxon>Perciformes</taxon>
        <taxon>Cottioidei</taxon>
        <taxon>Cottales</taxon>
        <taxon>Liparidae</taxon>
        <taxon>Liparis</taxon>
    </lineage>
</organism>
<keyword evidence="3" id="KW-1185">Reference proteome</keyword>
<protein>
    <submittedName>
        <fullName evidence="2">Uncharacterized protein</fullName>
    </submittedName>
</protein>
<feature type="compositionally biased region" description="Basic and acidic residues" evidence="1">
    <location>
        <begin position="45"/>
        <end position="55"/>
    </location>
</feature>
<gene>
    <name evidence="2" type="ORF">EYF80_001722</name>
</gene>
<feature type="region of interest" description="Disordered" evidence="1">
    <location>
        <begin position="45"/>
        <end position="64"/>
    </location>
</feature>
<feature type="region of interest" description="Disordered" evidence="1">
    <location>
        <begin position="75"/>
        <end position="97"/>
    </location>
</feature>
<accession>A0A4Z2JDP9</accession>
<dbReference type="Proteomes" id="UP000314294">
    <property type="component" value="Unassembled WGS sequence"/>
</dbReference>
<proteinExistence type="predicted"/>
<dbReference type="EMBL" id="SRLO01000007">
    <property type="protein sequence ID" value="TNN88141.1"/>
    <property type="molecule type" value="Genomic_DNA"/>
</dbReference>
<feature type="compositionally biased region" description="Basic and acidic residues" evidence="1">
    <location>
        <begin position="85"/>
        <end position="97"/>
    </location>
</feature>
<sequence length="130" mass="14558">MSDRQLLADCSSIQEHIYVFVVHAGPTRGQVDGLCPRQVDLFRDDGVRAPPRDPHGPLSPSDWHKSVALNDKLKANSNPISSVPVHEKMTARRQKRSTDSSFHHWECCSFAKSQCSPNLPQLLLPHTEPL</sequence>
<comment type="caution">
    <text evidence="2">The sequence shown here is derived from an EMBL/GenBank/DDBJ whole genome shotgun (WGS) entry which is preliminary data.</text>
</comment>
<dbReference type="AlphaFoldDB" id="A0A4Z2JDP9"/>
<name>A0A4Z2JDP9_9TELE</name>
<evidence type="ECO:0000313" key="3">
    <source>
        <dbReference type="Proteomes" id="UP000314294"/>
    </source>
</evidence>
<evidence type="ECO:0000256" key="1">
    <source>
        <dbReference type="SAM" id="MobiDB-lite"/>
    </source>
</evidence>
<evidence type="ECO:0000313" key="2">
    <source>
        <dbReference type="EMBL" id="TNN88141.1"/>
    </source>
</evidence>
<reference evidence="2 3" key="1">
    <citation type="submission" date="2019-03" db="EMBL/GenBank/DDBJ databases">
        <title>First draft genome of Liparis tanakae, snailfish: a comprehensive survey of snailfish specific genes.</title>
        <authorList>
            <person name="Kim W."/>
            <person name="Song I."/>
            <person name="Jeong J.-H."/>
            <person name="Kim D."/>
            <person name="Kim S."/>
            <person name="Ryu S."/>
            <person name="Song J.Y."/>
            <person name="Lee S.K."/>
        </authorList>
    </citation>
    <scope>NUCLEOTIDE SEQUENCE [LARGE SCALE GENOMIC DNA]</scope>
    <source>
        <tissue evidence="2">Muscle</tissue>
    </source>
</reference>